<keyword evidence="2 3" id="KW-0175">Coiled coil</keyword>
<organism evidence="6 7">
    <name type="scientific">Esox lucius</name>
    <name type="common">Northern pike</name>
    <dbReference type="NCBI Taxonomy" id="8010"/>
    <lineage>
        <taxon>Eukaryota</taxon>
        <taxon>Metazoa</taxon>
        <taxon>Chordata</taxon>
        <taxon>Craniata</taxon>
        <taxon>Vertebrata</taxon>
        <taxon>Euteleostomi</taxon>
        <taxon>Actinopterygii</taxon>
        <taxon>Neopterygii</taxon>
        <taxon>Teleostei</taxon>
        <taxon>Protacanthopterygii</taxon>
        <taxon>Esociformes</taxon>
        <taxon>Esocidae</taxon>
        <taxon>Esox</taxon>
    </lineage>
</organism>
<evidence type="ECO:0000256" key="3">
    <source>
        <dbReference type="SAM" id="Coils"/>
    </source>
</evidence>
<evidence type="ECO:0000313" key="7">
    <source>
        <dbReference type="Proteomes" id="UP000265140"/>
    </source>
</evidence>
<keyword evidence="7" id="KW-1185">Reference proteome</keyword>
<accession>A0AAY5KT76</accession>
<dbReference type="GO" id="GO:0005882">
    <property type="term" value="C:intermediate filament"/>
    <property type="evidence" value="ECO:0007669"/>
    <property type="project" value="UniProtKB-KW"/>
</dbReference>
<evidence type="ECO:0000313" key="6">
    <source>
        <dbReference type="Ensembl" id="ENSELUP00000092378.1"/>
    </source>
</evidence>
<dbReference type="Gene3D" id="1.20.5.1160">
    <property type="entry name" value="Vasodilator-stimulated phosphoprotein"/>
    <property type="match status" value="1"/>
</dbReference>
<dbReference type="Proteomes" id="UP000265140">
    <property type="component" value="Chromosome 20"/>
</dbReference>
<keyword evidence="1" id="KW-0403">Intermediate filament</keyword>
<feature type="coiled-coil region" evidence="3">
    <location>
        <begin position="1"/>
        <end position="35"/>
    </location>
</feature>
<dbReference type="GO" id="GO:0030844">
    <property type="term" value="P:positive regulation of intermediate filament depolymerization"/>
    <property type="evidence" value="ECO:0007669"/>
    <property type="project" value="TreeGrafter"/>
</dbReference>
<dbReference type="Ensembl" id="ENSELUT00000107276.1">
    <property type="protein sequence ID" value="ENSELUP00000092378.1"/>
    <property type="gene ID" value="ENSELUG00000043779.1"/>
</dbReference>
<dbReference type="GO" id="GO:0031730">
    <property type="term" value="F:CCR5 chemokine receptor binding"/>
    <property type="evidence" value="ECO:0007669"/>
    <property type="project" value="TreeGrafter"/>
</dbReference>
<dbReference type="InterPro" id="IPR031211">
    <property type="entry name" value="Nestin"/>
</dbReference>
<dbReference type="Pfam" id="PF00038">
    <property type="entry name" value="Filament"/>
    <property type="match status" value="1"/>
</dbReference>
<reference evidence="6 7" key="1">
    <citation type="submission" date="2020-02" db="EMBL/GenBank/DDBJ databases">
        <title>Esox lucius (northern pike) genome, fEsoLuc1, primary haplotype.</title>
        <authorList>
            <person name="Myers G."/>
            <person name="Karagic N."/>
            <person name="Meyer A."/>
            <person name="Pippel M."/>
            <person name="Reichard M."/>
            <person name="Winkler S."/>
            <person name="Tracey A."/>
            <person name="Sims Y."/>
            <person name="Howe K."/>
            <person name="Rhie A."/>
            <person name="Formenti G."/>
            <person name="Durbin R."/>
            <person name="Fedrigo O."/>
            <person name="Jarvis E.D."/>
        </authorList>
    </citation>
    <scope>NUCLEOTIDE SEQUENCE [LARGE SCALE GENOMIC DNA]</scope>
</reference>
<evidence type="ECO:0000256" key="4">
    <source>
        <dbReference type="SAM" id="MobiDB-lite"/>
    </source>
</evidence>
<proteinExistence type="predicted"/>
<feature type="domain" description="IF rod" evidence="5">
    <location>
        <begin position="1"/>
        <end position="146"/>
    </location>
</feature>
<feature type="region of interest" description="Disordered" evidence="4">
    <location>
        <begin position="79"/>
        <end position="101"/>
    </location>
</feature>
<dbReference type="PANTHER" id="PTHR47051:SF1">
    <property type="entry name" value="NESTIN"/>
    <property type="match status" value="1"/>
</dbReference>
<reference evidence="6" key="3">
    <citation type="submission" date="2025-09" db="UniProtKB">
        <authorList>
            <consortium name="Ensembl"/>
        </authorList>
    </citation>
    <scope>IDENTIFICATION</scope>
</reference>
<dbReference type="AlphaFoldDB" id="A0AAY5KT76"/>
<protein>
    <recommendedName>
        <fullName evidence="5">IF rod domain-containing protein</fullName>
    </recommendedName>
</protein>
<dbReference type="PROSITE" id="PS51842">
    <property type="entry name" value="IF_ROD_2"/>
    <property type="match status" value="1"/>
</dbReference>
<dbReference type="SUPFAM" id="SSF64593">
    <property type="entry name" value="Intermediate filament protein, coiled coil region"/>
    <property type="match status" value="1"/>
</dbReference>
<dbReference type="GO" id="GO:0019215">
    <property type="term" value="F:intermediate filament binding"/>
    <property type="evidence" value="ECO:0007669"/>
    <property type="project" value="InterPro"/>
</dbReference>
<evidence type="ECO:0000259" key="5">
    <source>
        <dbReference type="PROSITE" id="PS51842"/>
    </source>
</evidence>
<name>A0AAY5KT76_ESOLU</name>
<reference evidence="6" key="2">
    <citation type="submission" date="2025-08" db="UniProtKB">
        <authorList>
            <consortium name="Ensembl"/>
        </authorList>
    </citation>
    <scope>IDENTIFICATION</scope>
</reference>
<sequence>MLNLNQRLETYLGRVRLLEEENELLRQEIQTLKGSSQGGQMGLDGKLRLARQEVHEAWREKDRVELELGSLGEELQTLGLQRQGEADAHGEVKKKLEESRKQMEEEKRAQVWLRGKVSQLEEQIQFQIQTQLKGHTYPCHTSTTNP</sequence>
<feature type="compositionally biased region" description="Basic and acidic residues" evidence="4">
    <location>
        <begin position="84"/>
        <end position="101"/>
    </location>
</feature>
<dbReference type="InterPro" id="IPR039008">
    <property type="entry name" value="IF_rod_dom"/>
</dbReference>
<dbReference type="PANTHER" id="PTHR47051">
    <property type="entry name" value="NESTIN"/>
    <property type="match status" value="1"/>
</dbReference>
<dbReference type="GeneTree" id="ENSGT00940000169377"/>
<evidence type="ECO:0000256" key="2">
    <source>
        <dbReference type="ARBA" id="ARBA00023054"/>
    </source>
</evidence>
<evidence type="ECO:0000256" key="1">
    <source>
        <dbReference type="ARBA" id="ARBA00022754"/>
    </source>
</evidence>